<protein>
    <submittedName>
        <fullName evidence="13">ATP-binding cassette domain-containing protein</fullName>
    </submittedName>
</protein>
<dbReference type="Gene3D" id="3.40.50.300">
    <property type="entry name" value="P-loop containing nucleotide triphosphate hydrolases"/>
    <property type="match status" value="1"/>
</dbReference>
<dbReference type="PANTHER" id="PTHR43394:SF1">
    <property type="entry name" value="ATP-BINDING CASSETTE SUB-FAMILY B MEMBER 10, MITOCHONDRIAL"/>
    <property type="match status" value="1"/>
</dbReference>
<dbReference type="PROSITE" id="PS50929">
    <property type="entry name" value="ABC_TM1F"/>
    <property type="match status" value="1"/>
</dbReference>
<sequence length="599" mass="66521">MRHILYFLKQIHTYSGKTLYINMFAMMGISLLEGVGILLLIPMISMSGIVDLGGGDIPIVGNLFSLLEGIPSSIALPSILAIYVLIVISQNVLNRQITVKNAIIQHGFLRHVRLETYGLLLHANWNFYIKNRKSDLINLLTAEIARASAGTNSFLQFVASLVFTSMQIILAFVLSPTITAFVLMCGLVLIFFNRKFLTRSLELGNRNYELGRSYLSGITDQINGIKDIKSNTLEESRMDWYSSITHRMQTEQVEYTKLKSTSQLYYKVASAVLIAGFILIAVNLFNAQAGQLMLVIVIFSRLWPRVAGIQASMEQIATMIPAFKAVKALQHECKNVQEFTTKFDQAVKPLEIRIGVSCENVSFKYNQNAEKYALNNINLSIPSNQMTAFVGKSGAGKSTLIDLLMGLNQPQKGMVLIDDTPLTSENLTALRQSISYVAQEPFLFNTSIRDNLTLVEPSATEAQLWSALEFSSAAEFVSKLPDGLDSLIGDRGIRLSGGERQRLVLARAILRKPSILVLDEATSALDTENEMKIQEALERLKGNMTIIVIAHRLSTIRNADQVVVLDEGEIVQIGEFAQLAEEKRSMFSHLLGNQLKATN</sequence>
<keyword evidence="4 10" id="KW-0812">Transmembrane</keyword>
<feature type="transmembrane region" description="Helical" evidence="10">
    <location>
        <begin position="264"/>
        <end position="285"/>
    </location>
</feature>
<dbReference type="Pfam" id="PF00005">
    <property type="entry name" value="ABC_tran"/>
    <property type="match status" value="1"/>
</dbReference>
<dbReference type="InterPro" id="IPR003439">
    <property type="entry name" value="ABC_transporter-like_ATP-bd"/>
</dbReference>
<evidence type="ECO:0000256" key="6">
    <source>
        <dbReference type="ARBA" id="ARBA00022807"/>
    </source>
</evidence>
<dbReference type="PANTHER" id="PTHR43394">
    <property type="entry name" value="ATP-DEPENDENT PERMEASE MDL1, MITOCHONDRIAL"/>
    <property type="match status" value="1"/>
</dbReference>
<organism evidence="13 14">
    <name type="scientific">Aquibacillus halophilus</name>
    <dbReference type="NCBI Taxonomy" id="930132"/>
    <lineage>
        <taxon>Bacteria</taxon>
        <taxon>Bacillati</taxon>
        <taxon>Bacillota</taxon>
        <taxon>Bacilli</taxon>
        <taxon>Bacillales</taxon>
        <taxon>Bacillaceae</taxon>
        <taxon>Aquibacillus</taxon>
    </lineage>
</organism>
<dbReference type="InterPro" id="IPR017871">
    <property type="entry name" value="ABC_transporter-like_CS"/>
</dbReference>
<dbReference type="GO" id="GO:0005886">
    <property type="term" value="C:plasma membrane"/>
    <property type="evidence" value="ECO:0007669"/>
    <property type="project" value="UniProtKB-SubCell"/>
</dbReference>
<dbReference type="EMBL" id="WJNG01000006">
    <property type="protein sequence ID" value="MRH42717.1"/>
    <property type="molecule type" value="Genomic_DNA"/>
</dbReference>
<dbReference type="RefSeq" id="WP_153736364.1">
    <property type="nucleotide sequence ID" value="NZ_WJNG01000006.1"/>
</dbReference>
<keyword evidence="5" id="KW-0547">Nucleotide-binding</keyword>
<evidence type="ECO:0000259" key="11">
    <source>
        <dbReference type="PROSITE" id="PS50893"/>
    </source>
</evidence>
<feature type="transmembrane region" description="Helical" evidence="10">
    <location>
        <begin position="20"/>
        <end position="44"/>
    </location>
</feature>
<feature type="transmembrane region" description="Helical" evidence="10">
    <location>
        <begin position="136"/>
        <end position="162"/>
    </location>
</feature>
<comment type="subcellular location">
    <subcellularLocation>
        <location evidence="1">Cell membrane</location>
        <topology evidence="1">Multi-pass membrane protein</topology>
    </subcellularLocation>
</comment>
<dbReference type="GO" id="GO:0016887">
    <property type="term" value="F:ATP hydrolysis activity"/>
    <property type="evidence" value="ECO:0007669"/>
    <property type="project" value="InterPro"/>
</dbReference>
<evidence type="ECO:0000256" key="8">
    <source>
        <dbReference type="ARBA" id="ARBA00022989"/>
    </source>
</evidence>
<dbReference type="SUPFAM" id="SSF52540">
    <property type="entry name" value="P-loop containing nucleoside triphosphate hydrolases"/>
    <property type="match status" value="1"/>
</dbReference>
<dbReference type="OrthoDB" id="9770415at2"/>
<reference evidence="13" key="1">
    <citation type="submission" date="2019-11" db="EMBL/GenBank/DDBJ databases">
        <authorList>
            <person name="Li J."/>
        </authorList>
    </citation>
    <scope>NUCLEOTIDE SEQUENCE</scope>
    <source>
        <strain evidence="13">B6B</strain>
    </source>
</reference>
<keyword evidence="9 10" id="KW-0472">Membrane</keyword>
<dbReference type="FunFam" id="3.40.50.300:FF:000299">
    <property type="entry name" value="ABC transporter ATP-binding protein/permease"/>
    <property type="match status" value="1"/>
</dbReference>
<dbReference type="Proteomes" id="UP000799092">
    <property type="component" value="Unassembled WGS sequence"/>
</dbReference>
<dbReference type="AlphaFoldDB" id="A0A6A8DIG6"/>
<evidence type="ECO:0000256" key="3">
    <source>
        <dbReference type="ARBA" id="ARBA00022475"/>
    </source>
</evidence>
<dbReference type="InterPro" id="IPR039421">
    <property type="entry name" value="Type_1_exporter"/>
</dbReference>
<keyword evidence="3" id="KW-1003">Cell membrane</keyword>
<dbReference type="InterPro" id="IPR027417">
    <property type="entry name" value="P-loop_NTPase"/>
</dbReference>
<evidence type="ECO:0000256" key="1">
    <source>
        <dbReference type="ARBA" id="ARBA00004651"/>
    </source>
</evidence>
<dbReference type="GO" id="GO:0005524">
    <property type="term" value="F:ATP binding"/>
    <property type="evidence" value="ECO:0007669"/>
    <property type="project" value="UniProtKB-KW"/>
</dbReference>
<keyword evidence="2" id="KW-0813">Transport</keyword>
<keyword evidence="6" id="KW-0788">Thiol protease</keyword>
<evidence type="ECO:0000313" key="14">
    <source>
        <dbReference type="Proteomes" id="UP000799092"/>
    </source>
</evidence>
<evidence type="ECO:0000256" key="4">
    <source>
        <dbReference type="ARBA" id="ARBA00022692"/>
    </source>
</evidence>
<dbReference type="Gene3D" id="1.20.1560.10">
    <property type="entry name" value="ABC transporter type 1, transmembrane domain"/>
    <property type="match status" value="1"/>
</dbReference>
<keyword evidence="14" id="KW-1185">Reference proteome</keyword>
<dbReference type="SUPFAM" id="SSF90123">
    <property type="entry name" value="ABC transporter transmembrane region"/>
    <property type="match status" value="1"/>
</dbReference>
<evidence type="ECO:0000256" key="7">
    <source>
        <dbReference type="ARBA" id="ARBA00022840"/>
    </source>
</evidence>
<dbReference type="InterPro" id="IPR036640">
    <property type="entry name" value="ABC1_TM_sf"/>
</dbReference>
<dbReference type="InterPro" id="IPR003593">
    <property type="entry name" value="AAA+_ATPase"/>
</dbReference>
<keyword evidence="6" id="KW-0378">Hydrolase</keyword>
<evidence type="ECO:0000256" key="10">
    <source>
        <dbReference type="SAM" id="Phobius"/>
    </source>
</evidence>
<keyword evidence="7 13" id="KW-0067">ATP-binding</keyword>
<dbReference type="InterPro" id="IPR011527">
    <property type="entry name" value="ABC1_TM_dom"/>
</dbReference>
<evidence type="ECO:0000259" key="12">
    <source>
        <dbReference type="PROSITE" id="PS50929"/>
    </source>
</evidence>
<dbReference type="PROSITE" id="PS00211">
    <property type="entry name" value="ABC_TRANSPORTER_1"/>
    <property type="match status" value="1"/>
</dbReference>
<feature type="transmembrane region" description="Helical" evidence="10">
    <location>
        <begin position="64"/>
        <end position="88"/>
    </location>
</feature>
<keyword evidence="6" id="KW-0645">Protease</keyword>
<evidence type="ECO:0000256" key="9">
    <source>
        <dbReference type="ARBA" id="ARBA00023136"/>
    </source>
</evidence>
<dbReference type="Pfam" id="PF00664">
    <property type="entry name" value="ABC_membrane"/>
    <property type="match status" value="1"/>
</dbReference>
<name>A0A6A8DIG6_9BACI</name>
<gene>
    <name evidence="13" type="ORF">GH741_08455</name>
</gene>
<dbReference type="PROSITE" id="PS50893">
    <property type="entry name" value="ABC_TRANSPORTER_2"/>
    <property type="match status" value="1"/>
</dbReference>
<comment type="caution">
    <text evidence="13">The sequence shown here is derived from an EMBL/GenBank/DDBJ whole genome shotgun (WGS) entry which is preliminary data.</text>
</comment>
<proteinExistence type="predicted"/>
<dbReference type="GO" id="GO:0015421">
    <property type="term" value="F:ABC-type oligopeptide transporter activity"/>
    <property type="evidence" value="ECO:0007669"/>
    <property type="project" value="TreeGrafter"/>
</dbReference>
<dbReference type="SMART" id="SM00382">
    <property type="entry name" value="AAA"/>
    <property type="match status" value="1"/>
</dbReference>
<feature type="transmembrane region" description="Helical" evidence="10">
    <location>
        <begin position="168"/>
        <end position="192"/>
    </location>
</feature>
<evidence type="ECO:0000256" key="5">
    <source>
        <dbReference type="ARBA" id="ARBA00022741"/>
    </source>
</evidence>
<evidence type="ECO:0000256" key="2">
    <source>
        <dbReference type="ARBA" id="ARBA00022448"/>
    </source>
</evidence>
<evidence type="ECO:0000313" key="13">
    <source>
        <dbReference type="EMBL" id="MRH42717.1"/>
    </source>
</evidence>
<feature type="domain" description="ABC transporter" evidence="11">
    <location>
        <begin position="356"/>
        <end position="592"/>
    </location>
</feature>
<accession>A0A6A8DIG6</accession>
<keyword evidence="8 10" id="KW-1133">Transmembrane helix</keyword>
<dbReference type="GO" id="GO:0008234">
    <property type="term" value="F:cysteine-type peptidase activity"/>
    <property type="evidence" value="ECO:0007669"/>
    <property type="project" value="UniProtKB-KW"/>
</dbReference>
<feature type="domain" description="ABC transmembrane type-1" evidence="12">
    <location>
        <begin position="34"/>
        <end position="318"/>
    </location>
</feature>